<dbReference type="Gene3D" id="1.25.10.10">
    <property type="entry name" value="Leucine-rich Repeat Variant"/>
    <property type="match status" value="2"/>
</dbReference>
<dbReference type="Pfam" id="PF03130">
    <property type="entry name" value="HEAT_PBS"/>
    <property type="match status" value="1"/>
</dbReference>
<comment type="caution">
    <text evidence="10">Lacks conserved residue(s) required for the propagation of feature annotation.</text>
</comment>
<feature type="binding site" evidence="10">
    <location>
        <position position="55"/>
    </location>
    <ligand>
        <name>Fe cation</name>
        <dbReference type="ChEBI" id="CHEBI:24875"/>
        <label>1</label>
    </ligand>
</feature>
<keyword evidence="6 10" id="KW-0408">Iron</keyword>
<comment type="catalytic activity">
    <reaction evidence="1 10">
        <text>[eIF5A protein]-deoxyhypusine + AH2 + O2 = [eIF5A protein]-hypusine + A + H2O</text>
        <dbReference type="Rhea" id="RHEA:14101"/>
        <dbReference type="Rhea" id="RHEA-COMP:10144"/>
        <dbReference type="Rhea" id="RHEA-COMP:12592"/>
        <dbReference type="ChEBI" id="CHEBI:13193"/>
        <dbReference type="ChEBI" id="CHEBI:15377"/>
        <dbReference type="ChEBI" id="CHEBI:15379"/>
        <dbReference type="ChEBI" id="CHEBI:17499"/>
        <dbReference type="ChEBI" id="CHEBI:82657"/>
        <dbReference type="ChEBI" id="CHEBI:91175"/>
        <dbReference type="EC" id="1.14.99.29"/>
    </reaction>
</comment>
<accession>A0ABP0G0I9</accession>
<evidence type="ECO:0000256" key="4">
    <source>
        <dbReference type="ARBA" id="ARBA00022737"/>
    </source>
</evidence>
<dbReference type="EC" id="1.14.99.29" evidence="10"/>
<feature type="binding site" evidence="10">
    <location>
        <position position="88"/>
    </location>
    <ligand>
        <name>Fe cation</name>
        <dbReference type="ChEBI" id="CHEBI:24875"/>
        <label>1</label>
    </ligand>
</feature>
<evidence type="ECO:0000313" key="12">
    <source>
        <dbReference type="Proteomes" id="UP001642483"/>
    </source>
</evidence>
<evidence type="ECO:0000256" key="8">
    <source>
        <dbReference type="ARBA" id="ARBA00023256"/>
    </source>
</evidence>
<feature type="binding site" evidence="10">
    <location>
        <position position="87"/>
    </location>
    <ligand>
        <name>Fe cation</name>
        <dbReference type="ChEBI" id="CHEBI:24875"/>
        <label>1</label>
    </ligand>
</feature>
<dbReference type="PANTHER" id="PTHR12697">
    <property type="entry name" value="PBS LYASE HEAT-LIKE PROTEIN"/>
    <property type="match status" value="1"/>
</dbReference>
<comment type="function">
    <text evidence="9">Catalyzes the hydroxylation of the N(6)-(4-aminobutyl)-L-lysine intermediate produced by deoxyhypusine synthase/DHPS on a critical lysine of the eukaryotic translation initiation factor 5A/eIF-5A. This is the second step of the post-translational modification of that lysine into an unusual amino acid residue named hypusine. Hypusination is unique to mature eIF-5A factor and is essential for its function.</text>
</comment>
<evidence type="ECO:0000256" key="10">
    <source>
        <dbReference type="HAMAP-Rule" id="MF_03101"/>
    </source>
</evidence>
<dbReference type="InterPro" id="IPR027517">
    <property type="entry name" value="Deoxyhypusine_hydroxylase"/>
</dbReference>
<comment type="cofactor">
    <cofactor evidence="10">
        <name>Fe(2+)</name>
        <dbReference type="ChEBI" id="CHEBI:29033"/>
    </cofactor>
    <text evidence="10">Binds 2 Fe(2+) ions per subunit.</text>
</comment>
<dbReference type="InterPro" id="IPR011989">
    <property type="entry name" value="ARM-like"/>
</dbReference>
<evidence type="ECO:0000256" key="6">
    <source>
        <dbReference type="ARBA" id="ARBA00023004"/>
    </source>
</evidence>
<comment type="similarity">
    <text evidence="10">Belongs to the deoxyhypusine hydroxylase family.</text>
</comment>
<protein>
    <recommendedName>
        <fullName evidence="10">Deoxyhypusine hydroxylase</fullName>
        <shortName evidence="10">DOHH</shortName>
        <ecNumber evidence="10">1.14.99.29</ecNumber>
    </recommendedName>
    <alternativeName>
        <fullName evidence="10">Deoxyhypusine dioxygenase</fullName>
    </alternativeName>
    <alternativeName>
        <fullName evidence="10">Deoxyhypusine monooxygenase</fullName>
    </alternativeName>
</protein>
<evidence type="ECO:0000256" key="9">
    <source>
        <dbReference type="ARBA" id="ARBA00045876"/>
    </source>
</evidence>
<evidence type="ECO:0000256" key="1">
    <source>
        <dbReference type="ARBA" id="ARBA00000068"/>
    </source>
</evidence>
<dbReference type="PANTHER" id="PTHR12697:SF5">
    <property type="entry name" value="DEOXYHYPUSINE HYDROXYLASE"/>
    <property type="match status" value="1"/>
</dbReference>
<dbReference type="HAMAP" id="MF_03101">
    <property type="entry name" value="Deoxyhypusine_hydroxylase"/>
    <property type="match status" value="1"/>
</dbReference>
<dbReference type="SMART" id="SM00567">
    <property type="entry name" value="EZ_HEAT"/>
    <property type="match status" value="6"/>
</dbReference>
<feature type="binding site" evidence="10">
    <location>
        <position position="54"/>
    </location>
    <ligand>
        <name>Fe cation</name>
        <dbReference type="ChEBI" id="CHEBI:24875"/>
        <label>1</label>
    </ligand>
</feature>
<keyword evidence="5 10" id="KW-0560">Oxidoreductase</keyword>
<proteinExistence type="inferred from homology"/>
<dbReference type="InterPro" id="IPR004155">
    <property type="entry name" value="PBS_lyase_HEAT"/>
</dbReference>
<dbReference type="InterPro" id="IPR016024">
    <property type="entry name" value="ARM-type_fold"/>
</dbReference>
<feature type="binding site" evidence="10">
    <location>
        <position position="213"/>
    </location>
    <ligand>
        <name>Fe cation</name>
        <dbReference type="ChEBI" id="CHEBI:24875"/>
        <label>2</label>
    </ligand>
</feature>
<evidence type="ECO:0000313" key="11">
    <source>
        <dbReference type="EMBL" id="CAK8684408.1"/>
    </source>
</evidence>
<dbReference type="Proteomes" id="UP001642483">
    <property type="component" value="Unassembled WGS sequence"/>
</dbReference>
<name>A0ABP0G0I9_CLALP</name>
<feature type="binding site" evidence="10">
    <location>
        <position position="246"/>
    </location>
    <ligand>
        <name>Fe cation</name>
        <dbReference type="ChEBI" id="CHEBI:24875"/>
        <label>2</label>
    </ligand>
</feature>
<comment type="pathway">
    <text evidence="2 10">Protein modification; eIF5A hypusination.</text>
</comment>
<feature type="binding site" evidence="10">
    <location>
        <position position="214"/>
    </location>
    <ligand>
        <name>Fe cation</name>
        <dbReference type="ChEBI" id="CHEBI:24875"/>
        <label>2</label>
    </ligand>
</feature>
<evidence type="ECO:0000256" key="5">
    <source>
        <dbReference type="ARBA" id="ARBA00023002"/>
    </source>
</evidence>
<evidence type="ECO:0000256" key="2">
    <source>
        <dbReference type="ARBA" id="ARBA00005041"/>
    </source>
</evidence>
<comment type="function">
    <text evidence="10">Catalyzes the hydroxylation of the N(6)-(4-aminobutyl)-L-lysine intermediate to form hypusine, an essential post-translational modification only found in mature eIF-5A factor.</text>
</comment>
<dbReference type="SUPFAM" id="SSF48371">
    <property type="entry name" value="ARM repeat"/>
    <property type="match status" value="1"/>
</dbReference>
<keyword evidence="8 10" id="KW-0386">Hypusine biosynthesis</keyword>
<comment type="caution">
    <text evidence="11">The sequence shown here is derived from an EMBL/GenBank/DDBJ whole genome shotgun (WGS) entry which is preliminary data.</text>
</comment>
<evidence type="ECO:0000256" key="7">
    <source>
        <dbReference type="ARBA" id="ARBA00023033"/>
    </source>
</evidence>
<dbReference type="EMBL" id="CAWYQH010000097">
    <property type="protein sequence ID" value="CAK8684408.1"/>
    <property type="molecule type" value="Genomic_DNA"/>
</dbReference>
<sequence>MGLDVNKIGGVLNNTSAALSERFRALFMLRSVGSDAAVKQIEKCLVDKSDLLNHELAYCLGQMQNTTALPKLIGVLEDSSLAPILRHEAAEAIGAIGEASCLSVLEKYCNDACQEVAETCQLAVGRIKWLRDKENSSEEAKLIPSPFKSVDPTPSGLGSITDVNILEDKLTNSENTMFERYRAMFSLRNLNTDEAAVALTKGLYSSDSALFRHEVAYVLGQMQLAVAVPDLMKTLSDRNENCMVRHKCAEALGSIANETCLATLNEHLNDPSDVVRESCEVALDMYKYENSDEFNYALGAV</sequence>
<keyword evidence="4" id="KW-0677">Repeat</keyword>
<dbReference type="Pfam" id="PF13646">
    <property type="entry name" value="HEAT_2"/>
    <property type="match status" value="1"/>
</dbReference>
<gene>
    <name evidence="11" type="ORF">CVLEPA_LOCUS15394</name>
</gene>
<organism evidence="11 12">
    <name type="scientific">Clavelina lepadiformis</name>
    <name type="common">Light-bulb sea squirt</name>
    <name type="synonym">Ascidia lepadiformis</name>
    <dbReference type="NCBI Taxonomy" id="159417"/>
    <lineage>
        <taxon>Eukaryota</taxon>
        <taxon>Metazoa</taxon>
        <taxon>Chordata</taxon>
        <taxon>Tunicata</taxon>
        <taxon>Ascidiacea</taxon>
        <taxon>Aplousobranchia</taxon>
        <taxon>Clavelinidae</taxon>
        <taxon>Clavelina</taxon>
    </lineage>
</organism>
<keyword evidence="12" id="KW-1185">Reference proteome</keyword>
<evidence type="ECO:0000256" key="3">
    <source>
        <dbReference type="ARBA" id="ARBA00022723"/>
    </source>
</evidence>
<keyword evidence="3 10" id="KW-0479">Metal-binding</keyword>
<keyword evidence="7 10" id="KW-0503">Monooxygenase</keyword>
<reference evidence="11 12" key="1">
    <citation type="submission" date="2024-02" db="EMBL/GenBank/DDBJ databases">
        <authorList>
            <person name="Daric V."/>
            <person name="Darras S."/>
        </authorList>
    </citation>
    <scope>NUCLEOTIDE SEQUENCE [LARGE SCALE GENOMIC DNA]</scope>
</reference>